<evidence type="ECO:0000256" key="5">
    <source>
        <dbReference type="ARBA" id="ARBA00023014"/>
    </source>
</evidence>
<evidence type="ECO:0000313" key="6">
    <source>
        <dbReference type="EMBL" id="TDD96306.1"/>
    </source>
</evidence>
<reference evidence="6 7" key="1">
    <citation type="submission" date="2019-03" db="EMBL/GenBank/DDBJ databases">
        <title>Draft genome sequences of novel Actinobacteria.</title>
        <authorList>
            <person name="Sahin N."/>
            <person name="Ay H."/>
            <person name="Saygin H."/>
        </authorList>
    </citation>
    <scope>NUCLEOTIDE SEQUENCE [LARGE SCALE GENOMIC DNA]</scope>
    <source>
        <strain evidence="6 7">H3C3</strain>
    </source>
</reference>
<dbReference type="InterPro" id="IPR036188">
    <property type="entry name" value="FAD/NAD-bd_sf"/>
</dbReference>
<name>A0A4R5CBZ5_9ACTN</name>
<dbReference type="PANTHER" id="PTHR43498:SF1">
    <property type="entry name" value="COB--COM HETERODISULFIDE REDUCTASE IRON-SULFUR SUBUNIT A"/>
    <property type="match status" value="1"/>
</dbReference>
<gene>
    <name evidence="6" type="ORF">E1298_03280</name>
</gene>
<evidence type="ECO:0000256" key="4">
    <source>
        <dbReference type="ARBA" id="ARBA00023004"/>
    </source>
</evidence>
<dbReference type="Proteomes" id="UP000294513">
    <property type="component" value="Unassembled WGS sequence"/>
</dbReference>
<evidence type="ECO:0000256" key="3">
    <source>
        <dbReference type="ARBA" id="ARBA00023002"/>
    </source>
</evidence>
<dbReference type="GO" id="GO:0046872">
    <property type="term" value="F:metal ion binding"/>
    <property type="evidence" value="ECO:0007669"/>
    <property type="project" value="UniProtKB-KW"/>
</dbReference>
<keyword evidence="1" id="KW-0004">4Fe-4S</keyword>
<dbReference type="RefSeq" id="WP_131889232.1">
    <property type="nucleotide sequence ID" value="NZ_SMKU01000007.1"/>
</dbReference>
<dbReference type="Pfam" id="PF12831">
    <property type="entry name" value="FAD_oxidored"/>
    <property type="match status" value="1"/>
</dbReference>
<dbReference type="OrthoDB" id="177652at2"/>
<dbReference type="GO" id="GO:0016491">
    <property type="term" value="F:oxidoreductase activity"/>
    <property type="evidence" value="ECO:0007669"/>
    <property type="project" value="UniProtKB-KW"/>
</dbReference>
<accession>A0A4R5CBZ5</accession>
<protein>
    <submittedName>
        <fullName evidence="6">FAD-dependent oxidoreductase</fullName>
    </submittedName>
</protein>
<keyword evidence="5" id="KW-0411">Iron-sulfur</keyword>
<dbReference type="GO" id="GO:0051539">
    <property type="term" value="F:4 iron, 4 sulfur cluster binding"/>
    <property type="evidence" value="ECO:0007669"/>
    <property type="project" value="UniProtKB-KW"/>
</dbReference>
<evidence type="ECO:0000256" key="1">
    <source>
        <dbReference type="ARBA" id="ARBA00022485"/>
    </source>
</evidence>
<evidence type="ECO:0000313" key="7">
    <source>
        <dbReference type="Proteomes" id="UP000294513"/>
    </source>
</evidence>
<keyword evidence="4" id="KW-0408">Iron</keyword>
<organism evidence="6 7">
    <name type="scientific">Actinomadura rubrisoli</name>
    <dbReference type="NCBI Taxonomy" id="2530368"/>
    <lineage>
        <taxon>Bacteria</taxon>
        <taxon>Bacillati</taxon>
        <taxon>Actinomycetota</taxon>
        <taxon>Actinomycetes</taxon>
        <taxon>Streptosporangiales</taxon>
        <taxon>Thermomonosporaceae</taxon>
        <taxon>Actinomadura</taxon>
    </lineage>
</organism>
<keyword evidence="2" id="KW-0479">Metal-binding</keyword>
<evidence type="ECO:0000256" key="2">
    <source>
        <dbReference type="ARBA" id="ARBA00022723"/>
    </source>
</evidence>
<dbReference type="PANTHER" id="PTHR43498">
    <property type="entry name" value="FERREDOXIN:COB-COM HETERODISULFIDE REDUCTASE SUBUNIT A"/>
    <property type="match status" value="1"/>
</dbReference>
<dbReference type="Gene3D" id="3.50.50.60">
    <property type="entry name" value="FAD/NAD(P)-binding domain"/>
    <property type="match status" value="1"/>
</dbReference>
<dbReference type="EMBL" id="SMKU01000007">
    <property type="protein sequence ID" value="TDD96306.1"/>
    <property type="molecule type" value="Genomic_DNA"/>
</dbReference>
<dbReference type="AlphaFoldDB" id="A0A4R5CBZ5"/>
<keyword evidence="3" id="KW-0560">Oxidoreductase</keyword>
<dbReference type="InterPro" id="IPR039650">
    <property type="entry name" value="HdrA-like"/>
</dbReference>
<sequence>MTSAPGEPGLQPPKVTLPARDLPVRSHADVVVAGGGPAGFCAAVAAARSGAHAVLVERAPFLGGTATGAMVASFMGFYWRDLRVGGGIGYEVTRRLIEAGGATGFGPYVLAEAGENPAKVRTFPFDPEILKIVLDELCGEAGVEVLLHTQAVEPMLRDGALTGVILQGIDGAEAVPAHVVVDATANATLVRRAGCATQNSPDQRRERQPMTMMARLSAVDVQRFRSLPRQEKRALARRGVESGELALQLLSMVGSPAGEDGFVMVTRVSGLDGSDSRDLTRAEVEGRRQVRAAVGFLRREVPGFERAYLSALAPWIGVRETWRIAGDYVLTEQDVMSGRQFPDAIAQGGGPLDVHDGNGAGLILKEPPAPFSVPYRCLLPRELDGTLVAGRCASATQTAMGAMRHMGTAMATGHAAGTAAALAVEHGASPRDLPAEELAGLLIDQGAIVRSPLLDGRKSTSGGIDDCQQ</sequence>
<keyword evidence="7" id="KW-1185">Reference proteome</keyword>
<comment type="caution">
    <text evidence="6">The sequence shown here is derived from an EMBL/GenBank/DDBJ whole genome shotgun (WGS) entry which is preliminary data.</text>
</comment>
<dbReference type="SUPFAM" id="SSF51905">
    <property type="entry name" value="FAD/NAD(P)-binding domain"/>
    <property type="match status" value="1"/>
</dbReference>
<proteinExistence type="predicted"/>